<organism evidence="3 4">
    <name type="scientific">Actinosynnema mirum (strain ATCC 29888 / DSM 43827 / JCM 3225 / NBRC 14064 / NCIMB 13271 / NRRL B-12336 / IMRU 3971 / 101)</name>
    <dbReference type="NCBI Taxonomy" id="446462"/>
    <lineage>
        <taxon>Bacteria</taxon>
        <taxon>Bacillati</taxon>
        <taxon>Actinomycetota</taxon>
        <taxon>Actinomycetes</taxon>
        <taxon>Pseudonocardiales</taxon>
        <taxon>Pseudonocardiaceae</taxon>
        <taxon>Actinosynnema</taxon>
    </lineage>
</organism>
<protein>
    <submittedName>
        <fullName evidence="3">Uncharacterized protein</fullName>
    </submittedName>
</protein>
<dbReference type="Proteomes" id="UP000002213">
    <property type="component" value="Chromosome"/>
</dbReference>
<evidence type="ECO:0000256" key="1">
    <source>
        <dbReference type="SAM" id="MobiDB-lite"/>
    </source>
</evidence>
<evidence type="ECO:0000313" key="4">
    <source>
        <dbReference type="Proteomes" id="UP000002213"/>
    </source>
</evidence>
<keyword evidence="2" id="KW-1133">Transmembrane helix</keyword>
<sequence>MGSGSGSGIGSNSSGAAGRVAALVVGVAIIVVLAVVVVGQNGGDSSARSGDDGAGCTADVVRVKGLIGSEKQSYFDDPDVRTRLRCLGFEVAVSPAGSREDMLVQLEQDPEHAFAFPSSTATAEKIKSETGAKTGIALFSSPMVVVTHRPLVEVLTRAGIVRQDGGSGGSGGGDDSDSDGSGGGGGEQLVDVEALLGAARDGLKWNQLPGNPSGPNKVVSLSTTDPKDSNSAIMMLSIASHAANGGAVVTSDAEIARVMPDLCSMVLQQGQQSPTSEVLFNDYLRDPQGGRIQLGLVYEAQFRSTKPAPALPEDAVALFPNPTVYSRHTFIPLEGEDDARRLGEALGGDDRLIELAAAHGFRPERASAQPSGAPEAPRFVVEAPSAGVLERMLDGLAEIQRSGRGCGR</sequence>
<feature type="region of interest" description="Disordered" evidence="1">
    <location>
        <begin position="205"/>
        <end position="225"/>
    </location>
</feature>
<gene>
    <name evidence="3" type="ordered locus">Amir_2485</name>
</gene>
<dbReference type="OrthoDB" id="5418945at2"/>
<reference evidence="3 4" key="1">
    <citation type="journal article" date="2009" name="Stand. Genomic Sci.">
        <title>Complete genome sequence of Actinosynnema mirum type strain (101).</title>
        <authorList>
            <person name="Land M."/>
            <person name="Lapidus A."/>
            <person name="Mayilraj S."/>
            <person name="Chen F."/>
            <person name="Copeland A."/>
            <person name="Del Rio T.G."/>
            <person name="Nolan M."/>
            <person name="Lucas S."/>
            <person name="Tice H."/>
            <person name="Cheng J.F."/>
            <person name="Chertkov O."/>
            <person name="Bruce D."/>
            <person name="Goodwin L."/>
            <person name="Pitluck S."/>
            <person name="Rohde M."/>
            <person name="Goker M."/>
            <person name="Pati A."/>
            <person name="Ivanova N."/>
            <person name="Mavromatis K."/>
            <person name="Chen A."/>
            <person name="Palaniappan K."/>
            <person name="Hauser L."/>
            <person name="Chang Y.J."/>
            <person name="Jeffries C.C."/>
            <person name="Brettin T."/>
            <person name="Detter J.C."/>
            <person name="Han C."/>
            <person name="Chain P."/>
            <person name="Tindall B.J."/>
            <person name="Bristow J."/>
            <person name="Eisen J.A."/>
            <person name="Markowitz V."/>
            <person name="Hugenholtz P."/>
            <person name="Kyrpides N.C."/>
            <person name="Klenk H.P."/>
        </authorList>
    </citation>
    <scope>NUCLEOTIDE SEQUENCE [LARGE SCALE GENOMIC DNA]</scope>
    <source>
        <strain evidence="4">ATCC 29888 / DSM 43827 / JCM 3225 / NBRC 14064 / NCIMB 13271 / NRRL B-12336 / IMRU 3971 / 101</strain>
    </source>
</reference>
<dbReference type="RefSeq" id="WP_015801314.1">
    <property type="nucleotide sequence ID" value="NC_013093.1"/>
</dbReference>
<feature type="transmembrane region" description="Helical" evidence="2">
    <location>
        <begin position="20"/>
        <end position="39"/>
    </location>
</feature>
<name>C6WL72_ACTMD</name>
<dbReference type="eggNOG" id="COG1613">
    <property type="taxonomic scope" value="Bacteria"/>
</dbReference>
<dbReference type="KEGG" id="ami:Amir_2485"/>
<dbReference type="AlphaFoldDB" id="C6WL72"/>
<feature type="region of interest" description="Disordered" evidence="1">
    <location>
        <begin position="162"/>
        <end position="188"/>
    </location>
</feature>
<evidence type="ECO:0000256" key="2">
    <source>
        <dbReference type="SAM" id="Phobius"/>
    </source>
</evidence>
<dbReference type="HOGENOM" id="CLU_028459_1_0_11"/>
<dbReference type="STRING" id="446462.Amir_2485"/>
<proteinExistence type="predicted"/>
<keyword evidence="4" id="KW-1185">Reference proteome</keyword>
<keyword evidence="2" id="KW-0812">Transmembrane</keyword>
<dbReference type="EMBL" id="CP001630">
    <property type="protein sequence ID" value="ACU36425.1"/>
    <property type="molecule type" value="Genomic_DNA"/>
</dbReference>
<accession>C6WL72</accession>
<evidence type="ECO:0000313" key="3">
    <source>
        <dbReference type="EMBL" id="ACU36425.1"/>
    </source>
</evidence>
<feature type="compositionally biased region" description="Polar residues" evidence="1">
    <location>
        <begin position="208"/>
        <end position="225"/>
    </location>
</feature>
<keyword evidence="2" id="KW-0472">Membrane</keyword>